<dbReference type="Gene3D" id="3.30.420.40">
    <property type="match status" value="2"/>
</dbReference>
<evidence type="ECO:0000256" key="4">
    <source>
        <dbReference type="ARBA" id="ARBA00022777"/>
    </source>
</evidence>
<dbReference type="GO" id="GO:0008993">
    <property type="term" value="F:rhamnulokinase activity"/>
    <property type="evidence" value="ECO:0007669"/>
    <property type="project" value="InterPro"/>
</dbReference>
<dbReference type="PANTHER" id="PTHR10196:SF93">
    <property type="entry name" value="L-RHAMNULOKINASE"/>
    <property type="match status" value="1"/>
</dbReference>
<dbReference type="CDD" id="cd07771">
    <property type="entry name" value="ASKHA_NBD_FGGY_RhaB-like"/>
    <property type="match status" value="1"/>
</dbReference>
<dbReference type="GO" id="GO:0005829">
    <property type="term" value="C:cytosol"/>
    <property type="evidence" value="ECO:0007669"/>
    <property type="project" value="TreeGrafter"/>
</dbReference>
<evidence type="ECO:0000256" key="1">
    <source>
        <dbReference type="ARBA" id="ARBA00009156"/>
    </source>
</evidence>
<evidence type="ECO:0000259" key="8">
    <source>
        <dbReference type="Pfam" id="PF00370"/>
    </source>
</evidence>
<reference evidence="10 11" key="1">
    <citation type="submission" date="2014-09" db="EMBL/GenBank/DDBJ databases">
        <title>Genome sequencing and annotation of Bacillus Okhensis strain Kh10-101T.</title>
        <authorList>
            <person name="Prakash J.S."/>
        </authorList>
    </citation>
    <scope>NUCLEOTIDE SEQUENCE [LARGE SCALE GENOMIC DNA]</scope>
    <source>
        <strain evidence="11">Kh10-101T</strain>
    </source>
</reference>
<evidence type="ECO:0000256" key="2">
    <source>
        <dbReference type="ARBA" id="ARBA00022679"/>
    </source>
</evidence>
<name>A0A0B0IK10_9BACI</name>
<dbReference type="SUPFAM" id="SSF53067">
    <property type="entry name" value="Actin-like ATPase domain"/>
    <property type="match status" value="2"/>
</dbReference>
<dbReference type="GO" id="GO:0004370">
    <property type="term" value="F:glycerol kinase activity"/>
    <property type="evidence" value="ECO:0007669"/>
    <property type="project" value="TreeGrafter"/>
</dbReference>
<evidence type="ECO:0000256" key="5">
    <source>
        <dbReference type="ARBA" id="ARBA00022840"/>
    </source>
</evidence>
<accession>A0A0B0IK10</accession>
<dbReference type="Pfam" id="PF00370">
    <property type="entry name" value="FGGY_N"/>
    <property type="match status" value="1"/>
</dbReference>
<keyword evidence="7" id="KW-0684">Rhamnose metabolism</keyword>
<comment type="similarity">
    <text evidence="1">Belongs to the FGGY kinase family.</text>
</comment>
<keyword evidence="11" id="KW-1185">Reference proteome</keyword>
<keyword evidence="6" id="KW-1015">Disulfide bond</keyword>
<gene>
    <name evidence="10" type="ORF">LQ50_02905</name>
</gene>
<sequence>MKKVWAFDLGASNGRLMLSSFDGRYLEIEEIHRFPNKPIQLTDRYYWDILHIFQEMKVGITKSLQKGHTDVVSLAVDTWGVDFGLLSSSGELLSNPYSYRDPLHSEGMEGILEKITREELYSRSGIEPSSINTICQLYGMKIRRPDLIEQADTLLFTPNLINYFFSGVKANEFTISTTSQLYHFKNKNWDFELLEKLNIPAKMFNEITKPGTILGSTLESINKELRMNPVKVINVAGHDTASALAALPMDNPNAAFMSCGTWVLMGVKVQEPIASNQALSWGFTNEGTIDQEYRLQKNNMGLWLMQQCKTVWERDGDSLSYEEESVLIKKARPFTSFINPDDPTFLHPKNMPAQIQEYCRRTGQKPPETKGEILRCILESLTLKYRWVLEKLEHLTGTSIEEINMGGGGIQNQILCQFTANATKKKVQAGPIEASAIGNSLGQLLALGEIANIQEAREIVRRSFSTKVYEPKDQLTWDQAYERFLQNVN</sequence>
<dbReference type="AlphaFoldDB" id="A0A0B0IK10"/>
<keyword evidence="3" id="KW-0547">Nucleotide-binding</keyword>
<protein>
    <submittedName>
        <fullName evidence="10">Rhamnulokinase</fullName>
    </submittedName>
</protein>
<evidence type="ECO:0000313" key="11">
    <source>
        <dbReference type="Proteomes" id="UP000030832"/>
    </source>
</evidence>
<dbReference type="InterPro" id="IPR018484">
    <property type="entry name" value="FGGY_N"/>
</dbReference>
<evidence type="ECO:0000313" key="10">
    <source>
        <dbReference type="EMBL" id="KHF41665.1"/>
    </source>
</evidence>
<feature type="domain" description="Carbohydrate kinase FGGY C-terminal" evidence="9">
    <location>
        <begin position="256"/>
        <end position="445"/>
    </location>
</feature>
<dbReference type="InterPro" id="IPR013449">
    <property type="entry name" value="Rhamnulokinase"/>
</dbReference>
<dbReference type="STRING" id="333138.LQ50_02905"/>
<dbReference type="GO" id="GO:0006071">
    <property type="term" value="P:glycerol metabolic process"/>
    <property type="evidence" value="ECO:0007669"/>
    <property type="project" value="TreeGrafter"/>
</dbReference>
<dbReference type="PANTHER" id="PTHR10196">
    <property type="entry name" value="SUGAR KINASE"/>
    <property type="match status" value="1"/>
</dbReference>
<dbReference type="eggNOG" id="COG1070">
    <property type="taxonomic scope" value="Bacteria"/>
</dbReference>
<dbReference type="GO" id="GO:0005524">
    <property type="term" value="F:ATP binding"/>
    <property type="evidence" value="ECO:0007669"/>
    <property type="project" value="UniProtKB-KW"/>
</dbReference>
<dbReference type="EMBL" id="JRJU01000002">
    <property type="protein sequence ID" value="KHF41665.1"/>
    <property type="molecule type" value="Genomic_DNA"/>
</dbReference>
<dbReference type="OrthoDB" id="9761504at2"/>
<organism evidence="10 11">
    <name type="scientific">Halalkalibacter okhensis</name>
    <dbReference type="NCBI Taxonomy" id="333138"/>
    <lineage>
        <taxon>Bacteria</taxon>
        <taxon>Bacillati</taxon>
        <taxon>Bacillota</taxon>
        <taxon>Bacilli</taxon>
        <taxon>Bacillales</taxon>
        <taxon>Bacillaceae</taxon>
        <taxon>Halalkalibacter</taxon>
    </lineage>
</organism>
<dbReference type="InterPro" id="IPR018485">
    <property type="entry name" value="FGGY_C"/>
</dbReference>
<dbReference type="GO" id="GO:0019301">
    <property type="term" value="P:rhamnose catabolic process"/>
    <property type="evidence" value="ECO:0007669"/>
    <property type="project" value="InterPro"/>
</dbReference>
<keyword evidence="5" id="KW-0067">ATP-binding</keyword>
<dbReference type="RefSeq" id="WP_034625847.1">
    <property type="nucleotide sequence ID" value="NZ_JRJU01000002.1"/>
</dbReference>
<evidence type="ECO:0000256" key="7">
    <source>
        <dbReference type="ARBA" id="ARBA00023308"/>
    </source>
</evidence>
<proteinExistence type="inferred from homology"/>
<dbReference type="Pfam" id="PF02782">
    <property type="entry name" value="FGGY_C"/>
    <property type="match status" value="1"/>
</dbReference>
<evidence type="ECO:0000256" key="6">
    <source>
        <dbReference type="ARBA" id="ARBA00023157"/>
    </source>
</evidence>
<keyword evidence="2" id="KW-0808">Transferase</keyword>
<dbReference type="InterPro" id="IPR043129">
    <property type="entry name" value="ATPase_NBD"/>
</dbReference>
<evidence type="ECO:0000256" key="3">
    <source>
        <dbReference type="ARBA" id="ARBA00022741"/>
    </source>
</evidence>
<evidence type="ECO:0000259" key="9">
    <source>
        <dbReference type="Pfam" id="PF02782"/>
    </source>
</evidence>
<feature type="domain" description="Carbohydrate kinase FGGY N-terminal" evidence="8">
    <location>
        <begin position="6"/>
        <end position="244"/>
    </location>
</feature>
<keyword evidence="4 10" id="KW-0418">Kinase</keyword>
<dbReference type="Proteomes" id="UP000030832">
    <property type="component" value="Unassembled WGS sequence"/>
</dbReference>
<comment type="caution">
    <text evidence="10">The sequence shown here is derived from an EMBL/GenBank/DDBJ whole genome shotgun (WGS) entry which is preliminary data.</text>
</comment>